<dbReference type="InterPro" id="IPR046670">
    <property type="entry name" value="DUF6540"/>
</dbReference>
<comment type="caution">
    <text evidence="1">The sequence shown here is derived from an EMBL/GenBank/DDBJ whole genome shotgun (WGS) entry which is preliminary data.</text>
</comment>
<evidence type="ECO:0000313" key="1">
    <source>
        <dbReference type="EMBL" id="RSM02026.1"/>
    </source>
</evidence>
<reference evidence="1 2" key="1">
    <citation type="submission" date="2017-06" db="EMBL/GenBank/DDBJ databases">
        <title>Comparative genomic analysis of Ambrosia Fusariam Clade fungi.</title>
        <authorList>
            <person name="Stajich J.E."/>
            <person name="Carrillo J."/>
            <person name="Kijimoto T."/>
            <person name="Eskalen A."/>
            <person name="O'Donnell K."/>
            <person name="Kasson M."/>
        </authorList>
    </citation>
    <scope>NUCLEOTIDE SEQUENCE [LARGE SCALE GENOMIC DNA]</scope>
    <source>
        <strain evidence="1 2">NRRL62579</strain>
    </source>
</reference>
<dbReference type="EMBL" id="NKCK01000079">
    <property type="protein sequence ID" value="RSM02026.1"/>
    <property type="molecule type" value="Genomic_DNA"/>
</dbReference>
<evidence type="ECO:0000313" key="2">
    <source>
        <dbReference type="Proteomes" id="UP000287144"/>
    </source>
</evidence>
<gene>
    <name evidence="1" type="ORF">CEP52_008227</name>
</gene>
<keyword evidence="2" id="KW-1185">Reference proteome</keyword>
<name>A0A428TJ26_9HYPO</name>
<dbReference type="STRING" id="1325735.A0A428TJ26"/>
<dbReference type="AlphaFoldDB" id="A0A428TJ26"/>
<sequence length="161" mass="17892">MARTISLIVYNNRLFPAHWVIWIYSQSDPNIGKIINAAGDVLTGFDITFERNYNISAESRPHQVIPLGQVEDGDVVDVPGDGSHRVESESQGDLVAWDPIEEAGLSIPAPVKSLRPVSNSSHSRVEIRNCQTWVREVVEKLVQEGIMHKSALEVVRNAPKN</sequence>
<dbReference type="Proteomes" id="UP000287144">
    <property type="component" value="Unassembled WGS sequence"/>
</dbReference>
<organism evidence="1 2">
    <name type="scientific">Fusarium oligoseptatum</name>
    <dbReference type="NCBI Taxonomy" id="2604345"/>
    <lineage>
        <taxon>Eukaryota</taxon>
        <taxon>Fungi</taxon>
        <taxon>Dikarya</taxon>
        <taxon>Ascomycota</taxon>
        <taxon>Pezizomycotina</taxon>
        <taxon>Sordariomycetes</taxon>
        <taxon>Hypocreomycetidae</taxon>
        <taxon>Hypocreales</taxon>
        <taxon>Nectriaceae</taxon>
        <taxon>Fusarium</taxon>
        <taxon>Fusarium solani species complex</taxon>
    </lineage>
</organism>
<proteinExistence type="predicted"/>
<dbReference type="Pfam" id="PF20174">
    <property type="entry name" value="DUF6540"/>
    <property type="match status" value="1"/>
</dbReference>
<accession>A0A428TJ26</accession>
<protein>
    <submittedName>
        <fullName evidence="1">Uncharacterized protein</fullName>
    </submittedName>
</protein>